<name>A0A0R0LWJ8_9MICR</name>
<evidence type="ECO:0000256" key="3">
    <source>
        <dbReference type="ARBA" id="ARBA00022679"/>
    </source>
</evidence>
<organism evidence="14 15">
    <name type="scientific">Pseudoloma neurophilia</name>
    <dbReference type="NCBI Taxonomy" id="146866"/>
    <lineage>
        <taxon>Eukaryota</taxon>
        <taxon>Fungi</taxon>
        <taxon>Fungi incertae sedis</taxon>
        <taxon>Microsporidia</taxon>
        <taxon>Pseudoloma</taxon>
    </lineage>
</organism>
<keyword evidence="2" id="KW-0723">Serine/threonine-protein kinase</keyword>
<evidence type="ECO:0000256" key="4">
    <source>
        <dbReference type="ARBA" id="ARBA00022741"/>
    </source>
</evidence>
<dbReference type="VEuPathDB" id="MicrosporidiaDB:M153_629000857"/>
<feature type="coiled-coil region" evidence="9">
    <location>
        <begin position="1041"/>
        <end position="1075"/>
    </location>
</feature>
<dbReference type="EC" id="2.7.11.1" evidence="1"/>
<proteinExistence type="predicted"/>
<dbReference type="Pfam" id="PF00069">
    <property type="entry name" value="Pkinase"/>
    <property type="match status" value="2"/>
</dbReference>
<keyword evidence="3" id="KW-0808">Transferase</keyword>
<feature type="domain" description="AGC-kinase C-terminal" evidence="13">
    <location>
        <begin position="433"/>
        <end position="491"/>
    </location>
</feature>
<dbReference type="GO" id="GO:0046620">
    <property type="term" value="P:regulation of organ growth"/>
    <property type="evidence" value="ECO:0007669"/>
    <property type="project" value="TreeGrafter"/>
</dbReference>
<evidence type="ECO:0000259" key="12">
    <source>
        <dbReference type="PROSITE" id="PS50081"/>
    </source>
</evidence>
<dbReference type="Gene3D" id="1.10.510.10">
    <property type="entry name" value="Transferase(Phosphotransferase) domain 1"/>
    <property type="match status" value="1"/>
</dbReference>
<comment type="catalytic activity">
    <reaction evidence="8">
        <text>L-seryl-[protein] + ATP = O-phospho-L-seryl-[protein] + ADP + H(+)</text>
        <dbReference type="Rhea" id="RHEA:17989"/>
        <dbReference type="Rhea" id="RHEA-COMP:9863"/>
        <dbReference type="Rhea" id="RHEA-COMP:11604"/>
        <dbReference type="ChEBI" id="CHEBI:15378"/>
        <dbReference type="ChEBI" id="CHEBI:29999"/>
        <dbReference type="ChEBI" id="CHEBI:30616"/>
        <dbReference type="ChEBI" id="CHEBI:83421"/>
        <dbReference type="ChEBI" id="CHEBI:456216"/>
        <dbReference type="EC" id="2.7.11.1"/>
    </reaction>
</comment>
<keyword evidence="9" id="KW-0175">Coiled coil</keyword>
<dbReference type="InterPro" id="IPR000961">
    <property type="entry name" value="AGC-kinase_C"/>
</dbReference>
<sequence length="1201" mass="140119">MGENATNKETEKLDTFEKCNLTIEKINEKQHIIGQNFKKSSEIKSDVHVLQHLNFIDMNYLLDCADHLNVKSKMLPESIRHLSKMRSNIQHYKIIRSIGKGGYGQVYMVKKIQNIAKDPHSFKKNPLNDRDVDKELYFAMKVIKKQTIKDYAHLALFQNEKMALFLTRDCLYNLFMKECFQTNSNIHFIMEYCPVELINLLPINDTKILIFYISNLLLAIEEIHRLNIIHRDLKPDNIFIGWDGFIRLADYGSSCLAQNEKNDLSKSKNNMFSNFERRDSSSSFNRANSCVDRSTSSTFLMDKTSSSHEDALPGTIDYLSPEAFSHSICYLSDLWSFGVTIYEMVMDYTPFYNKSIYETQQNITNMKYNGLDVEKLATQEEMTDSGLPMNKNDKNIADRRQFFINLEDLLQKLFVSKEKRLTIEKIKRHPFFKSIDWLNFHDNKPPLFEEIANHQIDTQEEIVDLEETKQVDDTQFLGFSYDPMFSDVTVTFNTGCPQSHDEICEKYEKFKTDSLEECNAAKKFDSFEETVKKESVEFNSTEEIIKKEPVTFEKTPENVTLEQKSAVKDQLILQKDDNSSLMIKCLENELIALKEENQMLYLKYKDKKLFKESEIVKKLHFSTDTLSKKTKLLQSHLNKLVVAIADYKKRASEEKSKQQMVNNFENKFQIKTGNYFADMNMSNSLFKSQLNDSKHVFQISQSGLKPIQNTISSSETSDNPAISSISESTKNTESFKKLEKQVLSDKTPAPSEISRSSVPIETKYKSLKSENRKLHQIISKLKKVFLETEQQYTSLRQNIKEITSLNKNGLNNLNVIILQLRKELMDQKEQNLHSNEIVKNRMKILDQELTQKKKQMKLLENEKREMEYKLEKEIEIKYKMNKQIEKYKECLNKYKERKLKNESYSVRIDGKECVLTIDGEKLHLEERNDDHQSIKRKSNRPNLFNVQSSQFFQKTFDQKNENIKSYDLKNCFTVNLAKSETVLYKRVHVVKLIILKAGNQSKNIITIRRECHVIEKEITTEKLLLTKIRKLLPIQKDPKLYKMTEAQIEQCIKKIKILEDEMQQAKNSNNKNLEDESAPFSDVNSFSTTGSLKSDHSHDEQTGQFYFNGHVFVRQSISRYSSSGTDGFVSDNCFVCSEIFHSISIACTECGLSVHRQCYSQLWTCFTCKSIIEQIKNKDFMILKMKSAEEVKRLTNILKKE</sequence>
<evidence type="ECO:0000313" key="15">
    <source>
        <dbReference type="Proteomes" id="UP000051530"/>
    </source>
</evidence>
<reference evidence="14 15" key="1">
    <citation type="submission" date="2015-07" db="EMBL/GenBank/DDBJ databases">
        <title>The genome of Pseudoloma neurophilia, a relevant intracellular parasite of the zebrafish.</title>
        <authorList>
            <person name="Ndikumana S."/>
            <person name="Pelin A."/>
            <person name="Sanders J."/>
            <person name="Corradi N."/>
        </authorList>
    </citation>
    <scope>NUCLEOTIDE SEQUENCE [LARGE SCALE GENOMIC DNA]</scope>
    <source>
        <strain evidence="14 15">MK1</strain>
    </source>
</reference>
<evidence type="ECO:0000256" key="10">
    <source>
        <dbReference type="SAM" id="MobiDB-lite"/>
    </source>
</evidence>
<dbReference type="GO" id="GO:0005524">
    <property type="term" value="F:ATP binding"/>
    <property type="evidence" value="ECO:0007669"/>
    <property type="project" value="UniProtKB-KW"/>
</dbReference>
<dbReference type="PANTHER" id="PTHR24356">
    <property type="entry name" value="SERINE/THREONINE-PROTEIN KINASE"/>
    <property type="match status" value="1"/>
</dbReference>
<dbReference type="Proteomes" id="UP000051530">
    <property type="component" value="Unassembled WGS sequence"/>
</dbReference>
<dbReference type="SMART" id="SM00220">
    <property type="entry name" value="S_TKc"/>
    <property type="match status" value="1"/>
</dbReference>
<accession>A0A0R0LWJ8</accession>
<dbReference type="InterPro" id="IPR050236">
    <property type="entry name" value="Ser_Thr_kinase_AGC"/>
</dbReference>
<dbReference type="PROSITE" id="PS50011">
    <property type="entry name" value="PROTEIN_KINASE_DOM"/>
    <property type="match status" value="1"/>
</dbReference>
<feature type="domain" description="Phorbol-ester/DAG-type" evidence="12">
    <location>
        <begin position="1109"/>
        <end position="1165"/>
    </location>
</feature>
<dbReference type="PROSITE" id="PS00108">
    <property type="entry name" value="PROTEIN_KINASE_ST"/>
    <property type="match status" value="1"/>
</dbReference>
<protein>
    <recommendedName>
        <fullName evidence="1">non-specific serine/threonine protein kinase</fullName>
        <ecNumber evidence="1">2.7.11.1</ecNumber>
    </recommendedName>
</protein>
<keyword evidence="5 14" id="KW-0418">Kinase</keyword>
<feature type="domain" description="Protein kinase" evidence="11">
    <location>
        <begin position="92"/>
        <end position="432"/>
    </location>
</feature>
<dbReference type="InterPro" id="IPR011009">
    <property type="entry name" value="Kinase-like_dom_sf"/>
</dbReference>
<evidence type="ECO:0000256" key="8">
    <source>
        <dbReference type="ARBA" id="ARBA00048679"/>
    </source>
</evidence>
<feature type="region of interest" description="Disordered" evidence="10">
    <location>
        <begin position="709"/>
        <end position="730"/>
    </location>
</feature>
<keyword evidence="4" id="KW-0547">Nucleotide-binding</keyword>
<evidence type="ECO:0000256" key="7">
    <source>
        <dbReference type="ARBA" id="ARBA00047899"/>
    </source>
</evidence>
<dbReference type="OrthoDB" id="3638488at2759"/>
<dbReference type="GO" id="GO:0004674">
    <property type="term" value="F:protein serine/threonine kinase activity"/>
    <property type="evidence" value="ECO:0007669"/>
    <property type="project" value="UniProtKB-KW"/>
</dbReference>
<evidence type="ECO:0000256" key="9">
    <source>
        <dbReference type="SAM" id="Coils"/>
    </source>
</evidence>
<evidence type="ECO:0000256" key="1">
    <source>
        <dbReference type="ARBA" id="ARBA00012513"/>
    </source>
</evidence>
<dbReference type="EMBL" id="LGUB01000240">
    <property type="protein sequence ID" value="KRH93714.1"/>
    <property type="molecule type" value="Genomic_DNA"/>
</dbReference>
<comment type="caution">
    <text evidence="14">The sequence shown here is derived from an EMBL/GenBank/DDBJ whole genome shotgun (WGS) entry which is preliminary data.</text>
</comment>
<evidence type="ECO:0000259" key="13">
    <source>
        <dbReference type="PROSITE" id="PS51285"/>
    </source>
</evidence>
<dbReference type="GO" id="GO:0000082">
    <property type="term" value="P:G1/S transition of mitotic cell cycle"/>
    <property type="evidence" value="ECO:0007669"/>
    <property type="project" value="TreeGrafter"/>
</dbReference>
<dbReference type="AlphaFoldDB" id="A0A0R0LWJ8"/>
<evidence type="ECO:0000259" key="11">
    <source>
        <dbReference type="PROSITE" id="PS50011"/>
    </source>
</evidence>
<dbReference type="SUPFAM" id="SSF56112">
    <property type="entry name" value="Protein kinase-like (PK-like)"/>
    <property type="match status" value="1"/>
</dbReference>
<dbReference type="InterPro" id="IPR000719">
    <property type="entry name" value="Prot_kinase_dom"/>
</dbReference>
<dbReference type="PROSITE" id="PS50081">
    <property type="entry name" value="ZF_DAG_PE_2"/>
    <property type="match status" value="1"/>
</dbReference>
<gene>
    <name evidence="14" type="ORF">M153_629000857</name>
</gene>
<dbReference type="PANTHER" id="PTHR24356:SF418">
    <property type="entry name" value="SERINE_THREONINE-PROTEIN KINASE WARTS"/>
    <property type="match status" value="1"/>
</dbReference>
<evidence type="ECO:0000256" key="5">
    <source>
        <dbReference type="ARBA" id="ARBA00022777"/>
    </source>
</evidence>
<dbReference type="PROSITE" id="PS51285">
    <property type="entry name" value="AGC_KINASE_CTER"/>
    <property type="match status" value="1"/>
</dbReference>
<dbReference type="GO" id="GO:0035329">
    <property type="term" value="P:hippo signaling"/>
    <property type="evidence" value="ECO:0007669"/>
    <property type="project" value="TreeGrafter"/>
</dbReference>
<comment type="catalytic activity">
    <reaction evidence="7">
        <text>L-threonyl-[protein] + ATP = O-phospho-L-threonyl-[protein] + ADP + H(+)</text>
        <dbReference type="Rhea" id="RHEA:46608"/>
        <dbReference type="Rhea" id="RHEA-COMP:11060"/>
        <dbReference type="Rhea" id="RHEA-COMP:11605"/>
        <dbReference type="ChEBI" id="CHEBI:15378"/>
        <dbReference type="ChEBI" id="CHEBI:30013"/>
        <dbReference type="ChEBI" id="CHEBI:30616"/>
        <dbReference type="ChEBI" id="CHEBI:61977"/>
        <dbReference type="ChEBI" id="CHEBI:456216"/>
        <dbReference type="EC" id="2.7.11.1"/>
    </reaction>
</comment>
<evidence type="ECO:0000256" key="2">
    <source>
        <dbReference type="ARBA" id="ARBA00022527"/>
    </source>
</evidence>
<dbReference type="InterPro" id="IPR008271">
    <property type="entry name" value="Ser/Thr_kinase_AS"/>
</dbReference>
<evidence type="ECO:0000313" key="14">
    <source>
        <dbReference type="EMBL" id="KRH93714.1"/>
    </source>
</evidence>
<dbReference type="InterPro" id="IPR002219">
    <property type="entry name" value="PKC_DAG/PE"/>
</dbReference>
<keyword evidence="6" id="KW-0067">ATP-binding</keyword>
<evidence type="ECO:0000256" key="6">
    <source>
        <dbReference type="ARBA" id="ARBA00022840"/>
    </source>
</evidence>
<feature type="coiled-coil region" evidence="9">
    <location>
        <begin position="810"/>
        <end position="876"/>
    </location>
</feature>
<keyword evidence="15" id="KW-1185">Reference proteome</keyword>
<dbReference type="Gene3D" id="3.30.200.20">
    <property type="entry name" value="Phosphorylase Kinase, domain 1"/>
    <property type="match status" value="1"/>
</dbReference>
<dbReference type="GO" id="GO:0043065">
    <property type="term" value="P:positive regulation of apoptotic process"/>
    <property type="evidence" value="ECO:0007669"/>
    <property type="project" value="TreeGrafter"/>
</dbReference>